<sequence length="131" mass="13981">MACGLLLQPAGAATAAVLWPCLLLPATRRSFPNKVQLNQVHCMNQLRWKQFLSAAKSQRSRSLVGCSSSDSSAEVAALSRPADFSTAQSDQSMTRCVDLVPGALIIISGYWIGPDVDDGCGSVEAMLQRIV</sequence>
<dbReference type="EMBL" id="CM003529">
    <property type="protein sequence ID" value="RCV14447.1"/>
    <property type="molecule type" value="Genomic_DNA"/>
</dbReference>
<accession>A0A368Q8W3</accession>
<dbReference type="AlphaFoldDB" id="A0A368Q8W3"/>
<dbReference type="EMBL" id="CM003529">
    <property type="protein sequence ID" value="RCV14448.1"/>
    <property type="molecule type" value="Genomic_DNA"/>
</dbReference>
<feature type="chain" id="PRO_5033355216" evidence="1">
    <location>
        <begin position="16"/>
        <end position="131"/>
    </location>
</feature>
<dbReference type="OrthoDB" id="1685715at2759"/>
<evidence type="ECO:0000256" key="1">
    <source>
        <dbReference type="SAM" id="SignalP"/>
    </source>
</evidence>
<organism evidence="2">
    <name type="scientific">Setaria italica</name>
    <name type="common">Foxtail millet</name>
    <name type="synonym">Panicum italicum</name>
    <dbReference type="NCBI Taxonomy" id="4555"/>
    <lineage>
        <taxon>Eukaryota</taxon>
        <taxon>Viridiplantae</taxon>
        <taxon>Streptophyta</taxon>
        <taxon>Embryophyta</taxon>
        <taxon>Tracheophyta</taxon>
        <taxon>Spermatophyta</taxon>
        <taxon>Magnoliopsida</taxon>
        <taxon>Liliopsida</taxon>
        <taxon>Poales</taxon>
        <taxon>Poaceae</taxon>
        <taxon>PACMAD clade</taxon>
        <taxon>Panicoideae</taxon>
        <taxon>Panicodae</taxon>
        <taxon>Paniceae</taxon>
        <taxon>Cenchrinae</taxon>
        <taxon>Setaria</taxon>
    </lineage>
</organism>
<gene>
    <name evidence="2" type="ORF">SETIT_2G426800v2</name>
</gene>
<feature type="signal peptide" evidence="1">
    <location>
        <begin position="1"/>
        <end position="15"/>
    </location>
</feature>
<reference evidence="2" key="2">
    <citation type="submission" date="2015-07" db="EMBL/GenBank/DDBJ databases">
        <authorList>
            <person name="Noorani M."/>
        </authorList>
    </citation>
    <scope>NUCLEOTIDE SEQUENCE</scope>
    <source>
        <strain evidence="2">Yugu1</strain>
    </source>
</reference>
<dbReference type="KEGG" id="sita:101762520"/>
<evidence type="ECO:0000313" key="2">
    <source>
        <dbReference type="EMBL" id="RCV14447.1"/>
    </source>
</evidence>
<reference evidence="2" key="1">
    <citation type="journal article" date="2012" name="Nat. Biotechnol.">
        <title>Reference genome sequence of the model plant Setaria.</title>
        <authorList>
            <person name="Bennetzen J.L."/>
            <person name="Schmutz J."/>
            <person name="Wang H."/>
            <person name="Percifield R."/>
            <person name="Hawkins J."/>
            <person name="Pontaroli A.C."/>
            <person name="Estep M."/>
            <person name="Feng L."/>
            <person name="Vaughn J.N."/>
            <person name="Grimwood J."/>
            <person name="Jenkins J."/>
            <person name="Barry K."/>
            <person name="Lindquist E."/>
            <person name="Hellsten U."/>
            <person name="Deshpande S."/>
            <person name="Wang X."/>
            <person name="Wu X."/>
            <person name="Mitros T."/>
            <person name="Triplett J."/>
            <person name="Yang X."/>
            <person name="Ye C.Y."/>
            <person name="Mauro-Herrera M."/>
            <person name="Wang L."/>
            <person name="Li P."/>
            <person name="Sharma M."/>
            <person name="Sharma R."/>
            <person name="Ronald P.C."/>
            <person name="Panaud O."/>
            <person name="Kellogg E.A."/>
            <person name="Brutnell T.P."/>
            <person name="Doust A.N."/>
            <person name="Tuskan G.A."/>
            <person name="Rokhsar D."/>
            <person name="Devos K.M."/>
        </authorList>
    </citation>
    <scope>NUCLEOTIDE SEQUENCE [LARGE SCALE GENOMIC DNA]</scope>
    <source>
        <strain evidence="2">Yugu1</strain>
    </source>
</reference>
<keyword evidence="1" id="KW-0732">Signal</keyword>
<protein>
    <submittedName>
        <fullName evidence="2">Uncharacterized protein</fullName>
    </submittedName>
</protein>
<name>A0A368Q8W3_SETIT</name>
<proteinExistence type="predicted"/>